<gene>
    <name evidence="4" type="ORF">F4559_005889</name>
</gene>
<dbReference type="Proteomes" id="UP000542674">
    <property type="component" value="Unassembled WGS sequence"/>
</dbReference>
<dbReference type="RefSeq" id="WP_184674128.1">
    <property type="nucleotide sequence ID" value="NZ_BAABAI010000014.1"/>
</dbReference>
<keyword evidence="1" id="KW-0812">Transmembrane</keyword>
<feature type="signal peptide" evidence="2">
    <location>
        <begin position="1"/>
        <end position="28"/>
    </location>
</feature>
<reference evidence="4 5" key="1">
    <citation type="submission" date="2020-08" db="EMBL/GenBank/DDBJ databases">
        <title>Sequencing the genomes of 1000 actinobacteria strains.</title>
        <authorList>
            <person name="Klenk H.-P."/>
        </authorList>
    </citation>
    <scope>NUCLEOTIDE SEQUENCE [LARGE SCALE GENOMIC DNA]</scope>
    <source>
        <strain evidence="4 5">DSM 45084</strain>
    </source>
</reference>
<keyword evidence="5" id="KW-1185">Reference proteome</keyword>
<name>A0A7W7T8M3_9PSEU</name>
<evidence type="ECO:0000259" key="3">
    <source>
        <dbReference type="Pfam" id="PF13559"/>
    </source>
</evidence>
<evidence type="ECO:0000313" key="4">
    <source>
        <dbReference type="EMBL" id="MBB4968530.1"/>
    </source>
</evidence>
<evidence type="ECO:0000256" key="2">
    <source>
        <dbReference type="SAM" id="SignalP"/>
    </source>
</evidence>
<evidence type="ECO:0000256" key="1">
    <source>
        <dbReference type="SAM" id="Phobius"/>
    </source>
</evidence>
<organism evidence="4 5">
    <name type="scientific">Saccharothrix violaceirubra</name>
    <dbReference type="NCBI Taxonomy" id="413306"/>
    <lineage>
        <taxon>Bacteria</taxon>
        <taxon>Bacillati</taxon>
        <taxon>Actinomycetota</taxon>
        <taxon>Actinomycetes</taxon>
        <taxon>Pseudonocardiales</taxon>
        <taxon>Pseudonocardiaceae</taxon>
        <taxon>Saccharothrix</taxon>
    </lineage>
</organism>
<protein>
    <recommendedName>
        <fullName evidence="3">Protein-glutamine gamma-glutamyltransferase-like C-terminal domain-containing protein</fullName>
    </recommendedName>
</protein>
<comment type="caution">
    <text evidence="4">The sequence shown here is derived from an EMBL/GenBank/DDBJ whole genome shotgun (WGS) entry which is preliminary data.</text>
</comment>
<accession>A0A7W7T8M3</accession>
<dbReference type="InterPro" id="IPR025403">
    <property type="entry name" value="TgpA-like_C"/>
</dbReference>
<feature type="transmembrane region" description="Helical" evidence="1">
    <location>
        <begin position="62"/>
        <end position="84"/>
    </location>
</feature>
<keyword evidence="1" id="KW-0472">Membrane</keyword>
<feature type="chain" id="PRO_5030517841" description="Protein-glutamine gamma-glutamyltransferase-like C-terminal domain-containing protein" evidence="2">
    <location>
        <begin position="29"/>
        <end position="215"/>
    </location>
</feature>
<keyword evidence="1" id="KW-1133">Transmembrane helix</keyword>
<proteinExistence type="predicted"/>
<sequence>MKSRLLVAGTALLLVAIAARGTSPVRYAQPPPVDDTAVEVPPSLEVEAVPDYGAGPVGASLVLVYGVLSLAAVVAFVALLWTLFGRRKRRPRGRDVVPVTDADAVDGPPSEVFVDGARAALHELRAREGGPPGDAVVAAWLRLERAAADSGVTRLDHQTSTEFTGSLLDRYRVDESATAALRGAYQRARFGTGEVTEADARTATTALATIVRDLG</sequence>
<dbReference type="EMBL" id="JACHJS010000001">
    <property type="protein sequence ID" value="MBB4968530.1"/>
    <property type="molecule type" value="Genomic_DNA"/>
</dbReference>
<evidence type="ECO:0000313" key="5">
    <source>
        <dbReference type="Proteomes" id="UP000542674"/>
    </source>
</evidence>
<dbReference type="Pfam" id="PF13559">
    <property type="entry name" value="DUF4129"/>
    <property type="match status" value="1"/>
</dbReference>
<feature type="domain" description="Protein-glutamine gamma-glutamyltransferase-like C-terminal" evidence="3">
    <location>
        <begin position="139"/>
        <end position="207"/>
    </location>
</feature>
<dbReference type="AlphaFoldDB" id="A0A7W7T8M3"/>
<keyword evidence="2" id="KW-0732">Signal</keyword>